<feature type="domain" description="DUF2520" evidence="2">
    <location>
        <begin position="138"/>
        <end position="266"/>
    </location>
</feature>
<dbReference type="InterPro" id="IPR019665">
    <property type="entry name" value="OxRdtase/DH_put_Rossmann_dom"/>
</dbReference>
<dbReference type="InterPro" id="IPR037108">
    <property type="entry name" value="TM1727-like_C_sf"/>
</dbReference>
<dbReference type="Gene3D" id="3.40.50.720">
    <property type="entry name" value="NAD(P)-binding Rossmann-like Domain"/>
    <property type="match status" value="1"/>
</dbReference>
<dbReference type="PANTHER" id="PTHR40459">
    <property type="entry name" value="CONSERVED HYPOTHETICAL ALANINE AND LEUCINE RICH PROTEIN"/>
    <property type="match status" value="1"/>
</dbReference>
<evidence type="ECO:0000259" key="1">
    <source>
        <dbReference type="Pfam" id="PF10727"/>
    </source>
</evidence>
<name>A0A379DB10_9FIRM</name>
<dbReference type="Proteomes" id="UP000254777">
    <property type="component" value="Unassembled WGS sequence"/>
</dbReference>
<protein>
    <submittedName>
        <fullName evidence="3">Prephenate dehydrogenase</fullName>
    </submittedName>
</protein>
<dbReference type="InterPro" id="IPR036291">
    <property type="entry name" value="NAD(P)-bd_dom_sf"/>
</dbReference>
<dbReference type="InterPro" id="IPR018931">
    <property type="entry name" value="DUF2520"/>
</dbReference>
<dbReference type="SUPFAM" id="SSF51735">
    <property type="entry name" value="NAD(P)-binding Rossmann-fold domains"/>
    <property type="match status" value="1"/>
</dbReference>
<dbReference type="Gene3D" id="1.10.1040.20">
    <property type="entry name" value="ProC-like, C-terminal domain"/>
    <property type="match status" value="1"/>
</dbReference>
<evidence type="ECO:0000313" key="4">
    <source>
        <dbReference type="Proteomes" id="UP000254777"/>
    </source>
</evidence>
<evidence type="ECO:0000259" key="2">
    <source>
        <dbReference type="Pfam" id="PF10728"/>
    </source>
</evidence>
<feature type="domain" description="Putative oxidoreductase/dehydrogenase Rossmann-like" evidence="1">
    <location>
        <begin position="5"/>
        <end position="105"/>
    </location>
</feature>
<reference evidence="3 4" key="1">
    <citation type="submission" date="2018-06" db="EMBL/GenBank/DDBJ databases">
        <authorList>
            <consortium name="Pathogen Informatics"/>
            <person name="Doyle S."/>
        </authorList>
    </citation>
    <scope>NUCLEOTIDE SEQUENCE [LARGE SCALE GENOMIC DNA]</scope>
    <source>
        <strain evidence="3 4">NCTC11088</strain>
    </source>
</reference>
<dbReference type="EMBL" id="UGTH01000001">
    <property type="protein sequence ID" value="SUB74751.1"/>
    <property type="molecule type" value="Genomic_DNA"/>
</dbReference>
<dbReference type="AlphaFoldDB" id="A0A379DB10"/>
<dbReference type="RefSeq" id="WP_004819097.1">
    <property type="nucleotide sequence ID" value="NZ_UGTH01000001.1"/>
</dbReference>
<dbReference type="Pfam" id="PF10727">
    <property type="entry name" value="Rossmann-like"/>
    <property type="match status" value="1"/>
</dbReference>
<dbReference type="PANTHER" id="PTHR40459:SF1">
    <property type="entry name" value="CONSERVED HYPOTHETICAL ALANINE AND LEUCINE RICH PROTEIN"/>
    <property type="match status" value="1"/>
</dbReference>
<dbReference type="InterPro" id="IPR008927">
    <property type="entry name" value="6-PGluconate_DH-like_C_sf"/>
</dbReference>
<evidence type="ECO:0000313" key="3">
    <source>
        <dbReference type="EMBL" id="SUB74751.1"/>
    </source>
</evidence>
<sequence length="293" mass="32854">MITIYKVGIIGAGKVGTSLGLYLFKKGNLELSGYYSRNADSSKYSADLTKTLAYESLKKMVDENQILIITVPDDEISRVWKQLLKLNIEDKVVCHCSGSLSSKIFFDSTIKKVNCCSFHPMLAISNKEESYKALSSAFFTLEGDLKAVSIIQDELKLNGNPTKLIYEDDKRKYHLATVFISNLVLALSNISVELLTQYDFTEKEALMALSVLGESNINAFFQKGILKTLTGPVERNDLRTVKGHIDSIKDGNFELEKEIYINLSKYLVEIAKEKNPNRDYSGLKKLLESEGTD</sequence>
<dbReference type="Pfam" id="PF10728">
    <property type="entry name" value="DUF2520"/>
    <property type="match status" value="1"/>
</dbReference>
<dbReference type="SUPFAM" id="SSF48179">
    <property type="entry name" value="6-phosphogluconate dehydrogenase C-terminal domain-like"/>
    <property type="match status" value="1"/>
</dbReference>
<organism evidence="3 4">
    <name type="scientific">Peptoniphilus indolicus</name>
    <dbReference type="NCBI Taxonomy" id="33030"/>
    <lineage>
        <taxon>Bacteria</taxon>
        <taxon>Bacillati</taxon>
        <taxon>Bacillota</taxon>
        <taxon>Tissierellia</taxon>
        <taxon>Tissierellales</taxon>
        <taxon>Peptoniphilaceae</taxon>
        <taxon>Peptoniphilus</taxon>
    </lineage>
</organism>
<proteinExistence type="predicted"/>
<gene>
    <name evidence="3" type="ORF">NCTC11088_00507</name>
</gene>
<accession>A0A379DB10</accession>